<dbReference type="PANTHER" id="PTHR43201">
    <property type="entry name" value="ACYL-COA SYNTHETASE"/>
    <property type="match status" value="1"/>
</dbReference>
<comment type="catalytic activity">
    <reaction evidence="3">
        <text>3-(methylsulfanyl)propanoate + ATP + CoA = 3-(methylsulfanyl)propanoyl-CoA + AMP + diphosphate</text>
        <dbReference type="Rhea" id="RHEA:43052"/>
        <dbReference type="ChEBI" id="CHEBI:30616"/>
        <dbReference type="ChEBI" id="CHEBI:33019"/>
        <dbReference type="ChEBI" id="CHEBI:49016"/>
        <dbReference type="ChEBI" id="CHEBI:57287"/>
        <dbReference type="ChEBI" id="CHEBI:82815"/>
        <dbReference type="ChEBI" id="CHEBI:456215"/>
        <dbReference type="EC" id="6.2.1.44"/>
    </reaction>
    <physiologicalReaction direction="left-to-right" evidence="3">
        <dbReference type="Rhea" id="RHEA:43053"/>
    </physiologicalReaction>
</comment>
<evidence type="ECO:0000256" key="3">
    <source>
        <dbReference type="ARBA" id="ARBA00051915"/>
    </source>
</evidence>
<dbReference type="EC" id="6.2.1.44" evidence="4"/>
<gene>
    <name evidence="8" type="ORF">FHP25_37885</name>
</gene>
<protein>
    <recommendedName>
        <fullName evidence="5">3-methylmercaptopropionyl-CoA ligase</fullName>
        <ecNumber evidence="4">6.2.1.44</ecNumber>
    </recommendedName>
</protein>
<evidence type="ECO:0000313" key="8">
    <source>
        <dbReference type="EMBL" id="TXL69708.1"/>
    </source>
</evidence>
<evidence type="ECO:0000256" key="1">
    <source>
        <dbReference type="ARBA" id="ARBA00006432"/>
    </source>
</evidence>
<dbReference type="RefSeq" id="WP_147852213.1">
    <property type="nucleotide sequence ID" value="NZ_VDUZ01000074.1"/>
</dbReference>
<accession>A0A5C8P7L0</accession>
<dbReference type="PROSITE" id="PS00455">
    <property type="entry name" value="AMP_BINDING"/>
    <property type="match status" value="1"/>
</dbReference>
<dbReference type="InterPro" id="IPR000873">
    <property type="entry name" value="AMP-dep_synth/lig_dom"/>
</dbReference>
<evidence type="ECO:0000256" key="4">
    <source>
        <dbReference type="ARBA" id="ARBA00066616"/>
    </source>
</evidence>
<evidence type="ECO:0000313" key="9">
    <source>
        <dbReference type="Proteomes" id="UP000321638"/>
    </source>
</evidence>
<comment type="caution">
    <text evidence="8">The sequence shown here is derived from an EMBL/GenBank/DDBJ whole genome shotgun (WGS) entry which is preliminary data.</text>
</comment>
<name>A0A5C8P7L0_9HYPH</name>
<dbReference type="InterPro" id="IPR020845">
    <property type="entry name" value="AMP-binding_CS"/>
</dbReference>
<dbReference type="EMBL" id="VDUZ01000074">
    <property type="protein sequence ID" value="TXL69708.1"/>
    <property type="molecule type" value="Genomic_DNA"/>
</dbReference>
<dbReference type="GO" id="GO:0031956">
    <property type="term" value="F:medium-chain fatty acid-CoA ligase activity"/>
    <property type="evidence" value="ECO:0007669"/>
    <property type="project" value="TreeGrafter"/>
</dbReference>
<reference evidence="8 9" key="1">
    <citation type="submission" date="2019-06" db="EMBL/GenBank/DDBJ databases">
        <title>New taxonomy in bacterial strain CC-CFT640, isolated from vineyard.</title>
        <authorList>
            <person name="Lin S.-Y."/>
            <person name="Tsai C.-F."/>
            <person name="Young C.-C."/>
        </authorList>
    </citation>
    <scope>NUCLEOTIDE SEQUENCE [LARGE SCALE GENOMIC DNA]</scope>
    <source>
        <strain evidence="8 9">CC-CFT640</strain>
    </source>
</reference>
<evidence type="ECO:0000256" key="2">
    <source>
        <dbReference type="ARBA" id="ARBA00022598"/>
    </source>
</evidence>
<evidence type="ECO:0000259" key="6">
    <source>
        <dbReference type="Pfam" id="PF00501"/>
    </source>
</evidence>
<dbReference type="InterPro" id="IPR042099">
    <property type="entry name" value="ANL_N_sf"/>
</dbReference>
<keyword evidence="2 8" id="KW-0436">Ligase</keyword>
<dbReference type="Proteomes" id="UP000321638">
    <property type="component" value="Unassembled WGS sequence"/>
</dbReference>
<feature type="domain" description="AMP-binding enzyme C-terminal" evidence="7">
    <location>
        <begin position="416"/>
        <end position="491"/>
    </location>
</feature>
<dbReference type="AlphaFoldDB" id="A0A5C8P7L0"/>
<dbReference type="FunFam" id="3.30.300.30:FF:000008">
    <property type="entry name" value="2,3-dihydroxybenzoate-AMP ligase"/>
    <property type="match status" value="1"/>
</dbReference>
<dbReference type="OrthoDB" id="9803968at2"/>
<feature type="domain" description="AMP-dependent synthetase/ligase" evidence="6">
    <location>
        <begin position="9"/>
        <end position="366"/>
    </location>
</feature>
<dbReference type="SUPFAM" id="SSF56801">
    <property type="entry name" value="Acetyl-CoA synthetase-like"/>
    <property type="match status" value="1"/>
</dbReference>
<dbReference type="PANTHER" id="PTHR43201:SF5">
    <property type="entry name" value="MEDIUM-CHAIN ACYL-COA LIGASE ACSF2, MITOCHONDRIAL"/>
    <property type="match status" value="1"/>
</dbReference>
<dbReference type="InterPro" id="IPR025110">
    <property type="entry name" value="AMP-bd_C"/>
</dbReference>
<dbReference type="GO" id="GO:0006631">
    <property type="term" value="P:fatty acid metabolic process"/>
    <property type="evidence" value="ECO:0007669"/>
    <property type="project" value="TreeGrafter"/>
</dbReference>
<proteinExistence type="inferred from homology"/>
<sequence>MMVYDWIAHHAAYAPERLALVDVASKRRFTYRDLDQRVSRLACALAEKYGVCRGERVALLALNTTECFEILFACQRLGAIFVPLNWRLSPAELEYILKDCGPKVVIWDDEMEPKIDALRGVIGATIRLSNGAPSAYEEALAAAAGKPAPITLSPDDTWTILYTSGTTGYPKGTLMTYGMVFANTVNVAMKTNLTAESRGLTFMPLFHAGGLYLFAKFILHFGGSNYVMRSFDPDLTLRLLSDRTLGITHVLGVPTNFMMIAELPAFETADFGHVSTILIGGAAAPVPLLEKYLNKGIVLQQGWGMTETTTMGTILSKERALDKIGSCGLPVLHIAMRVVDAEDNVIEGEGVGELLVRGPSVTPGYWKLPADKGGHTADGWFRTGDAVRIDGEGYVHVIDRIKDMYISGGENVFPLEIENVLHGLPQVLEAAVIGIPHEKWGEVGRAFIVTRPGEALSEADVLAHCAARLARFKIPKEFRFVAELPHNATGKLLKHRLPRD</sequence>
<dbReference type="Gene3D" id="3.30.300.30">
    <property type="match status" value="1"/>
</dbReference>
<keyword evidence="9" id="KW-1185">Reference proteome</keyword>
<evidence type="ECO:0000256" key="5">
    <source>
        <dbReference type="ARBA" id="ARBA00067668"/>
    </source>
</evidence>
<dbReference type="Pfam" id="PF00501">
    <property type="entry name" value="AMP-binding"/>
    <property type="match status" value="1"/>
</dbReference>
<evidence type="ECO:0000259" key="7">
    <source>
        <dbReference type="Pfam" id="PF13193"/>
    </source>
</evidence>
<dbReference type="Pfam" id="PF13193">
    <property type="entry name" value="AMP-binding_C"/>
    <property type="match status" value="1"/>
</dbReference>
<comment type="similarity">
    <text evidence="1">Belongs to the ATP-dependent AMP-binding enzyme family.</text>
</comment>
<dbReference type="InterPro" id="IPR045851">
    <property type="entry name" value="AMP-bd_C_sf"/>
</dbReference>
<dbReference type="Gene3D" id="3.40.50.12780">
    <property type="entry name" value="N-terminal domain of ligase-like"/>
    <property type="match status" value="1"/>
</dbReference>
<organism evidence="8 9">
    <name type="scientific">Vineibacter terrae</name>
    <dbReference type="NCBI Taxonomy" id="2586908"/>
    <lineage>
        <taxon>Bacteria</taxon>
        <taxon>Pseudomonadati</taxon>
        <taxon>Pseudomonadota</taxon>
        <taxon>Alphaproteobacteria</taxon>
        <taxon>Hyphomicrobiales</taxon>
        <taxon>Vineibacter</taxon>
    </lineage>
</organism>